<dbReference type="InParanoid" id="A0A2T0GSU0"/>
<evidence type="ECO:0000256" key="6">
    <source>
        <dbReference type="ARBA" id="ARBA00048348"/>
    </source>
</evidence>
<comment type="cofactor">
    <cofactor evidence="7">
        <name>Zn(2+)</name>
        <dbReference type="ChEBI" id="CHEBI:29105"/>
    </cofactor>
    <text evidence="7">Binds 1 zinc ion per subunit.</text>
</comment>
<organism evidence="9 10">
    <name type="scientific">Actinopolyspora mortivallis</name>
    <dbReference type="NCBI Taxonomy" id="33906"/>
    <lineage>
        <taxon>Bacteria</taxon>
        <taxon>Bacillati</taxon>
        <taxon>Actinomycetota</taxon>
        <taxon>Actinomycetes</taxon>
        <taxon>Actinopolysporales</taxon>
        <taxon>Actinopolysporaceae</taxon>
        <taxon>Actinopolyspora</taxon>
    </lineage>
</organism>
<dbReference type="CDD" id="cd03379">
    <property type="entry name" value="beta_CA_cladeD"/>
    <property type="match status" value="1"/>
</dbReference>
<dbReference type="Pfam" id="PF00484">
    <property type="entry name" value="Pro_CA"/>
    <property type="match status" value="1"/>
</dbReference>
<dbReference type="AlphaFoldDB" id="A0A2T0GSU0"/>
<dbReference type="Gene3D" id="3.40.1050.10">
    <property type="entry name" value="Carbonic anhydrase"/>
    <property type="match status" value="1"/>
</dbReference>
<dbReference type="GO" id="GO:0004089">
    <property type="term" value="F:carbonate dehydratase activity"/>
    <property type="evidence" value="ECO:0007669"/>
    <property type="project" value="UniProtKB-EC"/>
</dbReference>
<evidence type="ECO:0000256" key="5">
    <source>
        <dbReference type="ARBA" id="ARBA00024993"/>
    </source>
</evidence>
<protein>
    <recommendedName>
        <fullName evidence="2">carbonic anhydrase</fullName>
        <ecNumber evidence="2">4.2.1.1</ecNumber>
    </recommendedName>
</protein>
<keyword evidence="3 7" id="KW-0479">Metal-binding</keyword>
<evidence type="ECO:0000256" key="3">
    <source>
        <dbReference type="ARBA" id="ARBA00022723"/>
    </source>
</evidence>
<comment type="function">
    <text evidence="5">Catalyzes the reversible hydration of carbon dioxide to form bicarbonate.</text>
</comment>
<comment type="caution">
    <text evidence="9">The sequence shown here is derived from an EMBL/GenBank/DDBJ whole genome shotgun (WGS) entry which is preliminary data.</text>
</comment>
<comment type="catalytic activity">
    <reaction evidence="6">
        <text>hydrogencarbonate + H(+) = CO2 + H2O</text>
        <dbReference type="Rhea" id="RHEA:10748"/>
        <dbReference type="ChEBI" id="CHEBI:15377"/>
        <dbReference type="ChEBI" id="CHEBI:15378"/>
        <dbReference type="ChEBI" id="CHEBI:16526"/>
        <dbReference type="ChEBI" id="CHEBI:17544"/>
        <dbReference type="EC" id="4.2.1.1"/>
    </reaction>
</comment>
<dbReference type="EMBL" id="PVSR01000040">
    <property type="protein sequence ID" value="PRW62164.1"/>
    <property type="molecule type" value="Genomic_DNA"/>
</dbReference>
<dbReference type="Proteomes" id="UP000239352">
    <property type="component" value="Unassembled WGS sequence"/>
</dbReference>
<dbReference type="SUPFAM" id="SSF53056">
    <property type="entry name" value="beta-carbonic anhydrase, cab"/>
    <property type="match status" value="1"/>
</dbReference>
<dbReference type="PANTHER" id="PTHR43175:SF3">
    <property type="entry name" value="CARBON DISULFIDE HYDROLASE"/>
    <property type="match status" value="1"/>
</dbReference>
<gene>
    <name evidence="9" type="ORF">CEP50_16995</name>
</gene>
<evidence type="ECO:0000256" key="7">
    <source>
        <dbReference type="PIRSR" id="PIRSR601765-1"/>
    </source>
</evidence>
<evidence type="ECO:0000256" key="8">
    <source>
        <dbReference type="SAM" id="MobiDB-lite"/>
    </source>
</evidence>
<proteinExistence type="inferred from homology"/>
<feature type="binding site" evidence="7">
    <location>
        <position position="37"/>
    </location>
    <ligand>
        <name>Zn(2+)</name>
        <dbReference type="ChEBI" id="CHEBI:29105"/>
    </ligand>
</feature>
<reference evidence="9 10" key="1">
    <citation type="submission" date="2018-03" db="EMBL/GenBank/DDBJ databases">
        <title>Actinopolyspora mortivallis from Sahara, screening for active biomolecules.</title>
        <authorList>
            <person name="Selama O."/>
            <person name="Wellington E.M.H."/>
            <person name="Hacene H."/>
        </authorList>
    </citation>
    <scope>NUCLEOTIDE SEQUENCE [LARGE SCALE GENOMIC DNA]</scope>
    <source>
        <strain evidence="9 10">M5A</strain>
    </source>
</reference>
<dbReference type="GO" id="GO:0008270">
    <property type="term" value="F:zinc ion binding"/>
    <property type="evidence" value="ECO:0007669"/>
    <property type="project" value="InterPro"/>
</dbReference>
<dbReference type="SMART" id="SM00947">
    <property type="entry name" value="Pro_CA"/>
    <property type="match status" value="1"/>
</dbReference>
<name>A0A2T0GSU0_ACTMO</name>
<keyword evidence="10" id="KW-1185">Reference proteome</keyword>
<feature type="binding site" evidence="7">
    <location>
        <position position="88"/>
    </location>
    <ligand>
        <name>Zn(2+)</name>
        <dbReference type="ChEBI" id="CHEBI:29105"/>
    </ligand>
</feature>
<accession>A0A2T0GSU0</accession>
<evidence type="ECO:0000313" key="10">
    <source>
        <dbReference type="Proteomes" id="UP000239352"/>
    </source>
</evidence>
<evidence type="ECO:0000313" key="9">
    <source>
        <dbReference type="EMBL" id="PRW62164.1"/>
    </source>
</evidence>
<dbReference type="RefSeq" id="WP_106114941.1">
    <property type="nucleotide sequence ID" value="NZ_PVSR01000040.1"/>
</dbReference>
<sequence>MTATDDLLARSRREHESWDGQVPGAPGLRTAVVTCMDCRIDPARTLGLASGEAHVIRNAGGAVTEDVLRSLSISQRKLGTTEVVLMHHTRCGMSTFTEEEFKGELEKVTGQRPTWSVETFSDAEQDLRQSARRVRQSPFLTETTSVRAFVHDIDSDSLTEVALD</sequence>
<evidence type="ECO:0000256" key="4">
    <source>
        <dbReference type="ARBA" id="ARBA00022833"/>
    </source>
</evidence>
<feature type="binding site" evidence="7">
    <location>
        <position position="35"/>
    </location>
    <ligand>
        <name>Zn(2+)</name>
        <dbReference type="ChEBI" id="CHEBI:29105"/>
    </ligand>
</feature>
<keyword evidence="4 7" id="KW-0862">Zinc</keyword>
<evidence type="ECO:0000256" key="2">
    <source>
        <dbReference type="ARBA" id="ARBA00012925"/>
    </source>
</evidence>
<dbReference type="STRING" id="1050202.GCA_000384035_03286"/>
<dbReference type="EC" id="4.2.1.1" evidence="2"/>
<feature type="binding site" evidence="7">
    <location>
        <position position="91"/>
    </location>
    <ligand>
        <name>Zn(2+)</name>
        <dbReference type="ChEBI" id="CHEBI:29105"/>
    </ligand>
</feature>
<evidence type="ECO:0000256" key="1">
    <source>
        <dbReference type="ARBA" id="ARBA00006217"/>
    </source>
</evidence>
<dbReference type="PANTHER" id="PTHR43175">
    <property type="entry name" value="CARBONIC ANHYDRASE"/>
    <property type="match status" value="1"/>
</dbReference>
<dbReference type="InterPro" id="IPR001765">
    <property type="entry name" value="Carbonic_anhydrase"/>
</dbReference>
<dbReference type="InterPro" id="IPR036874">
    <property type="entry name" value="Carbonic_anhydrase_sf"/>
</dbReference>
<feature type="region of interest" description="Disordered" evidence="8">
    <location>
        <begin position="1"/>
        <end position="24"/>
    </location>
</feature>
<feature type="compositionally biased region" description="Basic and acidic residues" evidence="8">
    <location>
        <begin position="7"/>
        <end position="18"/>
    </location>
</feature>
<dbReference type="FunCoup" id="A0A2T0GSU0">
    <property type="interactions" value="1"/>
</dbReference>
<comment type="similarity">
    <text evidence="1">Belongs to the beta-class carbonic anhydrase family.</text>
</comment>